<keyword evidence="6 9" id="KW-0482">Metalloprotease</keyword>
<dbReference type="InterPro" id="IPR045090">
    <property type="entry name" value="Pept_M3A_M3B"/>
</dbReference>
<comment type="cofactor">
    <cofactor evidence="9">
        <name>Zn(2+)</name>
        <dbReference type="ChEBI" id="CHEBI:29105"/>
    </cofactor>
    <text evidence="9">Binds 1 zinc ion.</text>
</comment>
<dbReference type="PANTHER" id="PTHR43660">
    <property type="entry name" value="DIPEPTIDYL CARBOXYPEPTIDASE"/>
    <property type="match status" value="1"/>
</dbReference>
<evidence type="ECO:0000259" key="10">
    <source>
        <dbReference type="Pfam" id="PF01432"/>
    </source>
</evidence>
<evidence type="ECO:0000313" key="12">
    <source>
        <dbReference type="EMBL" id="OGZ08584.1"/>
    </source>
</evidence>
<proteinExistence type="inferred from homology"/>
<dbReference type="CDD" id="cd06456">
    <property type="entry name" value="M3A_DCP"/>
    <property type="match status" value="1"/>
</dbReference>
<dbReference type="Pfam" id="PF01432">
    <property type="entry name" value="Peptidase_M3"/>
    <property type="match status" value="1"/>
</dbReference>
<keyword evidence="3 9" id="KW-0479">Metal-binding</keyword>
<evidence type="ECO:0000256" key="8">
    <source>
        <dbReference type="ARBA" id="ARBA00026100"/>
    </source>
</evidence>
<accession>A0A1G2D4M0</accession>
<dbReference type="EMBL" id="MHLL01000032">
    <property type="protein sequence ID" value="OGZ08584.1"/>
    <property type="molecule type" value="Genomic_DNA"/>
</dbReference>
<comment type="catalytic activity">
    <reaction evidence="7">
        <text>Hydrolysis of oligopeptides, with broad specificity. Gly or Ala commonly occur as P1 or P1' residues, but more distant residues are also important, as is shown by the fact that Z-Gly-Pro-Gly-|-Gly-Pro-Ala is cleaved, but not Z-(Gly)(5).</text>
        <dbReference type="EC" id="3.4.24.70"/>
    </reaction>
</comment>
<dbReference type="InterPro" id="IPR034005">
    <property type="entry name" value="M3A_DCP"/>
</dbReference>
<feature type="domain" description="Oligopeptidase A N-terminal" evidence="11">
    <location>
        <begin position="64"/>
        <end position="156"/>
    </location>
</feature>
<dbReference type="GO" id="GO:0004222">
    <property type="term" value="F:metalloendopeptidase activity"/>
    <property type="evidence" value="ECO:0007669"/>
    <property type="project" value="UniProtKB-EC"/>
</dbReference>
<dbReference type="Proteomes" id="UP000177996">
    <property type="component" value="Unassembled WGS sequence"/>
</dbReference>
<gene>
    <name evidence="12" type="ORF">A3D65_05010</name>
</gene>
<dbReference type="InterPro" id="IPR024077">
    <property type="entry name" value="Neurolysin/TOP_dom2"/>
</dbReference>
<evidence type="ECO:0000256" key="3">
    <source>
        <dbReference type="ARBA" id="ARBA00022723"/>
    </source>
</evidence>
<comment type="caution">
    <text evidence="12">The sequence shown here is derived from an EMBL/GenBank/DDBJ whole genome shotgun (WGS) entry which is preliminary data.</text>
</comment>
<keyword evidence="4 9" id="KW-0378">Hydrolase</keyword>
<reference evidence="12 13" key="1">
    <citation type="journal article" date="2016" name="Nat. Commun.">
        <title>Thousands of microbial genomes shed light on interconnected biogeochemical processes in an aquifer system.</title>
        <authorList>
            <person name="Anantharaman K."/>
            <person name="Brown C.T."/>
            <person name="Hug L.A."/>
            <person name="Sharon I."/>
            <person name="Castelle C.J."/>
            <person name="Probst A.J."/>
            <person name="Thomas B.C."/>
            <person name="Singh A."/>
            <person name="Wilkins M.J."/>
            <person name="Karaoz U."/>
            <person name="Brodie E.L."/>
            <person name="Williams K.H."/>
            <person name="Hubbard S.S."/>
            <person name="Banfield J.F."/>
        </authorList>
    </citation>
    <scope>NUCLEOTIDE SEQUENCE [LARGE SCALE GENOMIC DNA]</scope>
</reference>
<feature type="domain" description="Peptidase M3A/M3B catalytic" evidence="10">
    <location>
        <begin position="231"/>
        <end position="678"/>
    </location>
</feature>
<sequence length="682" mass="77741">MKYSTETIVSPKGEKLFLTLPSWEPINTQTFVGELRALFEEKKALIGEVAKTKPLTFAGIDVTAEVDEKLGKLWGPLSHLNGTMQSKEIRKVFNRARKVSVRYSNDFSMRKGYYNALVHYRDKSAEYQTLDVERKKIIDDAIKDFELAGVGLPTKEKKRLKAINKELSELTECFQNNVKDAVAAWGKHVPDEALLAGVPDGTKEAMARAAKEKKLDGWYVTMHAPIYVSVITHATNRELRKELYIAYNTRASDQGPLAGKWNNMPLVAKILALRDEKAKLLGFRSYAEFALQKRMAPSVERVFEFLREIAAHAREKAQKEFAELELFARSELNIEELMPWDTNFVAERLNQKQFGFSEEELRQYFSEGRVYEGMWSFLKKLYGAEVRERKDVARWDPSVRFFEVYDSDGELRGGIYADLYARKSGKNGGAWMDVCVSRRKKPDGVELPVGHLVANFTPPPQGKETQFLHGEVETNFHELGHNLHLVFTRTDRPEVSMEGVEWDAVECPSQINENWCWNKEVLRALSGGKLPDELADKLIASKQFLGARAVLRQIEFSLMDMELHAHYDPKRSALDVLKDVRKETGLAPVYEHDRFPASFTHIFSGGYPAGYYSYLLAEVLSADGYAAYEEIGDIFDPATGVRFLKEVLEVGSSRPFMESFRAFRGREPKVDALLRHRGLLTK</sequence>
<evidence type="ECO:0000259" key="11">
    <source>
        <dbReference type="Pfam" id="PF19310"/>
    </source>
</evidence>
<evidence type="ECO:0000256" key="5">
    <source>
        <dbReference type="ARBA" id="ARBA00022833"/>
    </source>
</evidence>
<dbReference type="Gene3D" id="1.10.1370.10">
    <property type="entry name" value="Neurolysin, domain 3"/>
    <property type="match status" value="1"/>
</dbReference>
<dbReference type="Pfam" id="PF19310">
    <property type="entry name" value="TOP_N"/>
    <property type="match status" value="1"/>
</dbReference>
<evidence type="ECO:0000256" key="7">
    <source>
        <dbReference type="ARBA" id="ARBA00024603"/>
    </source>
</evidence>
<dbReference type="FunFam" id="3.40.390.10:FF:000009">
    <property type="entry name" value="Oligopeptidase A"/>
    <property type="match status" value="1"/>
</dbReference>
<dbReference type="STRING" id="1798661.A3D65_05010"/>
<keyword evidence="2 9" id="KW-0645">Protease</keyword>
<evidence type="ECO:0000256" key="4">
    <source>
        <dbReference type="ARBA" id="ARBA00022801"/>
    </source>
</evidence>
<evidence type="ECO:0000256" key="2">
    <source>
        <dbReference type="ARBA" id="ARBA00022670"/>
    </source>
</evidence>
<dbReference type="SUPFAM" id="SSF55486">
    <property type="entry name" value="Metalloproteases ('zincins'), catalytic domain"/>
    <property type="match status" value="1"/>
</dbReference>
<dbReference type="Gene3D" id="3.40.390.10">
    <property type="entry name" value="Collagenase (Catalytic Domain)"/>
    <property type="match status" value="1"/>
</dbReference>
<organism evidence="12 13">
    <name type="scientific">Candidatus Lloydbacteria bacterium RIFCSPHIGHO2_02_FULL_50_13</name>
    <dbReference type="NCBI Taxonomy" id="1798661"/>
    <lineage>
        <taxon>Bacteria</taxon>
        <taxon>Candidatus Lloydiibacteriota</taxon>
    </lineage>
</organism>
<dbReference type="GO" id="GO:0005829">
    <property type="term" value="C:cytosol"/>
    <property type="evidence" value="ECO:0007669"/>
    <property type="project" value="UniProtKB-ARBA"/>
</dbReference>
<evidence type="ECO:0000256" key="6">
    <source>
        <dbReference type="ARBA" id="ARBA00023049"/>
    </source>
</evidence>
<keyword evidence="5 9" id="KW-0862">Zinc</keyword>
<evidence type="ECO:0000256" key="9">
    <source>
        <dbReference type="RuleBase" id="RU003435"/>
    </source>
</evidence>
<dbReference type="AlphaFoldDB" id="A0A1G2D4M0"/>
<dbReference type="InterPro" id="IPR001567">
    <property type="entry name" value="Pept_M3A_M3B_dom"/>
</dbReference>
<evidence type="ECO:0000256" key="1">
    <source>
        <dbReference type="ARBA" id="ARBA00006040"/>
    </source>
</evidence>
<dbReference type="GO" id="GO:0046872">
    <property type="term" value="F:metal ion binding"/>
    <property type="evidence" value="ECO:0007669"/>
    <property type="project" value="UniProtKB-UniRule"/>
</dbReference>
<dbReference type="EC" id="3.4.24.70" evidence="8"/>
<evidence type="ECO:0000313" key="13">
    <source>
        <dbReference type="Proteomes" id="UP000177996"/>
    </source>
</evidence>
<dbReference type="InterPro" id="IPR024079">
    <property type="entry name" value="MetalloPept_cat_dom_sf"/>
</dbReference>
<dbReference type="PANTHER" id="PTHR43660:SF1">
    <property type="entry name" value="DIPEPTIDYL CARBOXYPEPTIDASE"/>
    <property type="match status" value="1"/>
</dbReference>
<comment type="similarity">
    <text evidence="1 9">Belongs to the peptidase M3 family.</text>
</comment>
<dbReference type="InterPro" id="IPR045666">
    <property type="entry name" value="OpdA_N"/>
</dbReference>
<dbReference type="GO" id="GO:0006508">
    <property type="term" value="P:proteolysis"/>
    <property type="evidence" value="ECO:0007669"/>
    <property type="project" value="UniProtKB-KW"/>
</dbReference>
<protein>
    <recommendedName>
        <fullName evidence="8">oligopeptidase A</fullName>
        <ecNumber evidence="8">3.4.24.70</ecNumber>
    </recommendedName>
</protein>
<name>A0A1G2D4M0_9BACT</name>